<keyword evidence="3" id="KW-0234">DNA repair</keyword>
<keyword evidence="2" id="KW-0067">ATP-binding</keyword>
<dbReference type="Pfam" id="PF12705">
    <property type="entry name" value="PDDEXK_1"/>
    <property type="match status" value="1"/>
</dbReference>
<evidence type="ECO:0000256" key="2">
    <source>
        <dbReference type="ARBA" id="ARBA00022806"/>
    </source>
</evidence>
<dbReference type="AlphaFoldDB" id="A0A370ICN0"/>
<accession>A0A370ICN0</accession>
<keyword evidence="6" id="KW-0269">Exonuclease</keyword>
<keyword evidence="1" id="KW-0227">DNA damage</keyword>
<dbReference type="GO" id="GO:0004527">
    <property type="term" value="F:exonuclease activity"/>
    <property type="evidence" value="ECO:0007669"/>
    <property type="project" value="UniProtKB-KW"/>
</dbReference>
<dbReference type="EMBL" id="QQBC01000003">
    <property type="protein sequence ID" value="RDI67164.1"/>
    <property type="molecule type" value="Genomic_DNA"/>
</dbReference>
<feature type="region of interest" description="Disordered" evidence="4">
    <location>
        <begin position="1"/>
        <end position="30"/>
    </location>
</feature>
<comment type="caution">
    <text evidence="6">The sequence shown here is derived from an EMBL/GenBank/DDBJ whole genome shotgun (WGS) entry which is preliminary data.</text>
</comment>
<evidence type="ECO:0000256" key="3">
    <source>
        <dbReference type="ARBA" id="ARBA00023204"/>
    </source>
</evidence>
<dbReference type="InterPro" id="IPR038726">
    <property type="entry name" value="PDDEXK_AddAB-type"/>
</dbReference>
<feature type="domain" description="PD-(D/E)XK endonuclease-like" evidence="5">
    <location>
        <begin position="47"/>
        <end position="289"/>
    </location>
</feature>
<reference evidence="6 7" key="1">
    <citation type="submission" date="2018-07" db="EMBL/GenBank/DDBJ databases">
        <title>Genomic Encyclopedia of Type Strains, Phase IV (KMG-IV): sequencing the most valuable type-strain genomes for metagenomic binning, comparative biology and taxonomic classification.</title>
        <authorList>
            <person name="Goeker M."/>
        </authorList>
    </citation>
    <scope>NUCLEOTIDE SEQUENCE [LARGE SCALE GENOMIC DNA]</scope>
    <source>
        <strain evidence="6 7">DSM 44290</strain>
    </source>
</reference>
<evidence type="ECO:0000259" key="5">
    <source>
        <dbReference type="Pfam" id="PF12705"/>
    </source>
</evidence>
<keyword evidence="6" id="KW-0378">Hydrolase</keyword>
<evidence type="ECO:0000313" key="6">
    <source>
        <dbReference type="EMBL" id="RDI67164.1"/>
    </source>
</evidence>
<gene>
    <name evidence="6" type="ORF">DFR76_103235</name>
</gene>
<keyword evidence="2" id="KW-0547">Nucleotide-binding</keyword>
<evidence type="ECO:0000256" key="1">
    <source>
        <dbReference type="ARBA" id="ARBA00022763"/>
    </source>
</evidence>
<evidence type="ECO:0000313" key="7">
    <source>
        <dbReference type="Proteomes" id="UP000254869"/>
    </source>
</evidence>
<organism evidence="6 7">
    <name type="scientific">Nocardia pseudobrasiliensis</name>
    <dbReference type="NCBI Taxonomy" id="45979"/>
    <lineage>
        <taxon>Bacteria</taxon>
        <taxon>Bacillati</taxon>
        <taxon>Actinomycetota</taxon>
        <taxon>Actinomycetes</taxon>
        <taxon>Mycobacteriales</taxon>
        <taxon>Nocardiaceae</taxon>
        <taxon>Nocardia</taxon>
    </lineage>
</organism>
<dbReference type="Gene3D" id="3.90.320.10">
    <property type="match status" value="1"/>
</dbReference>
<dbReference type="STRING" id="1210086.GCA_001613105_04743"/>
<evidence type="ECO:0000256" key="4">
    <source>
        <dbReference type="SAM" id="MobiDB-lite"/>
    </source>
</evidence>
<protein>
    <submittedName>
        <fullName evidence="6">Putative RecB family exonuclease</fullName>
    </submittedName>
</protein>
<dbReference type="InterPro" id="IPR011604">
    <property type="entry name" value="PDDEXK-like_dom_sf"/>
</dbReference>
<keyword evidence="7" id="KW-1185">Reference proteome</keyword>
<name>A0A370ICN0_9NOCA</name>
<proteinExistence type="predicted"/>
<sequence length="305" mass="33710">MGDCEVGSGVPELSVPPDSLPGMTAPSTPTPGFGVTTDKPSAHALALSPSRANDFKQCPLKYRLRAIDRIPERPARHTVRGTVVHSVLESLYGLPSSERVPDRAAALVVPAWERLLAEHPEVGELVPDGPEQFLDEVHELVRGYYRLEDPTAFDPESCESLIEVELPDGSPLRGYVDRIDIASTGQLRVVDYKTGRSPVERGEGRALFQLKFYALIMLRSRGVVPAQLRLIYLSDGQILTYTPDEEELLRFERILSALWEAISIAGRTGDFPPNPSWVCEYCDYKPLCPAYGGTPPPYPGWPEKD</sequence>
<dbReference type="GO" id="GO:0004386">
    <property type="term" value="F:helicase activity"/>
    <property type="evidence" value="ECO:0007669"/>
    <property type="project" value="UniProtKB-KW"/>
</dbReference>
<keyword evidence="2" id="KW-0347">Helicase</keyword>
<dbReference type="Proteomes" id="UP000254869">
    <property type="component" value="Unassembled WGS sequence"/>
</dbReference>
<keyword evidence="6" id="KW-0540">Nuclease</keyword>
<dbReference type="GO" id="GO:0006281">
    <property type="term" value="P:DNA repair"/>
    <property type="evidence" value="ECO:0007669"/>
    <property type="project" value="UniProtKB-KW"/>
</dbReference>